<organism evidence="6 7">
    <name type="scientific">Lentisphaera araneosa HTCC2155</name>
    <dbReference type="NCBI Taxonomy" id="313628"/>
    <lineage>
        <taxon>Bacteria</taxon>
        <taxon>Pseudomonadati</taxon>
        <taxon>Lentisphaerota</taxon>
        <taxon>Lentisphaeria</taxon>
        <taxon>Lentisphaerales</taxon>
        <taxon>Lentisphaeraceae</taxon>
        <taxon>Lentisphaera</taxon>
    </lineage>
</organism>
<keyword evidence="1" id="KW-0813">Transport</keyword>
<feature type="binding site" description="distal binding residue" evidence="5">
    <location>
        <position position="46"/>
    </location>
    <ligand>
        <name>heme</name>
        <dbReference type="ChEBI" id="CHEBI:30413"/>
    </ligand>
    <ligandPart>
        <name>Fe</name>
        <dbReference type="ChEBI" id="CHEBI:18248"/>
    </ligandPart>
</feature>
<dbReference type="RefSeq" id="WP_007281449.1">
    <property type="nucleotide sequence ID" value="NZ_ABCK01000057.1"/>
</dbReference>
<feature type="binding site" description="proximal binding residue" evidence="5">
    <location>
        <position position="70"/>
    </location>
    <ligand>
        <name>heme</name>
        <dbReference type="ChEBI" id="CHEBI:30413"/>
    </ligand>
    <ligandPart>
        <name>Fe</name>
        <dbReference type="ChEBI" id="CHEBI:18248"/>
    </ligandPart>
</feature>
<name>A6DUG6_9BACT</name>
<dbReference type="AlphaFoldDB" id="A6DUG6"/>
<dbReference type="GO" id="GO:0020037">
    <property type="term" value="F:heme binding"/>
    <property type="evidence" value="ECO:0007669"/>
    <property type="project" value="InterPro"/>
</dbReference>
<evidence type="ECO:0000313" key="7">
    <source>
        <dbReference type="Proteomes" id="UP000004947"/>
    </source>
</evidence>
<dbReference type="OrthoDB" id="280842at2"/>
<dbReference type="GO" id="GO:0019825">
    <property type="term" value="F:oxygen binding"/>
    <property type="evidence" value="ECO:0007669"/>
    <property type="project" value="InterPro"/>
</dbReference>
<dbReference type="InterPro" id="IPR001486">
    <property type="entry name" value="Hemoglobin_trunc"/>
</dbReference>
<dbReference type="Gene3D" id="1.10.490.10">
    <property type="entry name" value="Globins"/>
    <property type="match status" value="1"/>
</dbReference>
<sequence length="118" mass="13561">MQSLFHKIGGVPGIEKFLDEFYPIMLNDDRVKDYFKDIDLEALKSHQTFFLSYIFGGIPEYTRQSLKDSHSHLKITNEVFDITLDNMLKALQKVNLDTSSTVAAMSILETVRDDLVSR</sequence>
<dbReference type="GO" id="GO:0046872">
    <property type="term" value="F:metal ion binding"/>
    <property type="evidence" value="ECO:0007669"/>
    <property type="project" value="UniProtKB-KW"/>
</dbReference>
<dbReference type="InterPro" id="IPR009050">
    <property type="entry name" value="Globin-like_sf"/>
</dbReference>
<evidence type="ECO:0000256" key="4">
    <source>
        <dbReference type="ARBA" id="ARBA00023004"/>
    </source>
</evidence>
<dbReference type="Proteomes" id="UP000004947">
    <property type="component" value="Unassembled WGS sequence"/>
</dbReference>
<evidence type="ECO:0000256" key="2">
    <source>
        <dbReference type="ARBA" id="ARBA00022617"/>
    </source>
</evidence>
<accession>A6DUG6</accession>
<dbReference type="InterPro" id="IPR012292">
    <property type="entry name" value="Globin/Proto"/>
</dbReference>
<evidence type="ECO:0000256" key="1">
    <source>
        <dbReference type="ARBA" id="ARBA00022448"/>
    </source>
</evidence>
<proteinExistence type="predicted"/>
<evidence type="ECO:0000313" key="6">
    <source>
        <dbReference type="EMBL" id="EDM24716.1"/>
    </source>
</evidence>
<evidence type="ECO:0000256" key="5">
    <source>
        <dbReference type="PIRSR" id="PIRSR601486-1"/>
    </source>
</evidence>
<keyword evidence="3 5" id="KW-0479">Metal-binding</keyword>
<keyword evidence="4 5" id="KW-0408">Iron</keyword>
<dbReference type="Pfam" id="PF01152">
    <property type="entry name" value="Bac_globin"/>
    <property type="match status" value="1"/>
</dbReference>
<dbReference type="CDD" id="cd00454">
    <property type="entry name" value="TrHb1_N"/>
    <property type="match status" value="1"/>
</dbReference>
<dbReference type="eggNOG" id="COG2346">
    <property type="taxonomic scope" value="Bacteria"/>
</dbReference>
<evidence type="ECO:0008006" key="8">
    <source>
        <dbReference type="Google" id="ProtNLM"/>
    </source>
</evidence>
<keyword evidence="7" id="KW-1185">Reference proteome</keyword>
<reference evidence="6 7" key="1">
    <citation type="journal article" date="2010" name="J. Bacteriol.">
        <title>Genome sequence of Lentisphaera araneosa HTCC2155T, the type species of the order Lentisphaerales in the phylum Lentisphaerae.</title>
        <authorList>
            <person name="Thrash J.C."/>
            <person name="Cho J.C."/>
            <person name="Vergin K.L."/>
            <person name="Morris R.M."/>
            <person name="Giovannoni S.J."/>
        </authorList>
    </citation>
    <scope>NUCLEOTIDE SEQUENCE [LARGE SCALE GENOMIC DNA]</scope>
    <source>
        <strain evidence="6 7">HTCC2155</strain>
    </source>
</reference>
<evidence type="ECO:0000256" key="3">
    <source>
        <dbReference type="ARBA" id="ARBA00022723"/>
    </source>
</evidence>
<dbReference type="STRING" id="313628.LNTAR_08298"/>
<keyword evidence="2 5" id="KW-0349">Heme</keyword>
<dbReference type="EMBL" id="ABCK01000057">
    <property type="protein sequence ID" value="EDM24716.1"/>
    <property type="molecule type" value="Genomic_DNA"/>
</dbReference>
<dbReference type="SUPFAM" id="SSF46458">
    <property type="entry name" value="Globin-like"/>
    <property type="match status" value="1"/>
</dbReference>
<comment type="caution">
    <text evidence="6">The sequence shown here is derived from an EMBL/GenBank/DDBJ whole genome shotgun (WGS) entry which is preliminary data.</text>
</comment>
<gene>
    <name evidence="6" type="ORF">LNTAR_08298</name>
</gene>
<protein>
    <recommendedName>
        <fullName evidence="8">Group 1 truncated hemoglobin</fullName>
    </recommendedName>
</protein>